<evidence type="ECO:0000256" key="1">
    <source>
        <dbReference type="SAM" id="Phobius"/>
    </source>
</evidence>
<feature type="transmembrane region" description="Helical" evidence="1">
    <location>
        <begin position="21"/>
        <end position="43"/>
    </location>
</feature>
<evidence type="ECO:0000313" key="2">
    <source>
        <dbReference type="EMBL" id="TDN89935.1"/>
    </source>
</evidence>
<keyword evidence="1" id="KW-0812">Transmembrane</keyword>
<organism evidence="2 3">
    <name type="scientific">Herminiimonas fonticola</name>
    <dbReference type="NCBI Taxonomy" id="303380"/>
    <lineage>
        <taxon>Bacteria</taxon>
        <taxon>Pseudomonadati</taxon>
        <taxon>Pseudomonadota</taxon>
        <taxon>Betaproteobacteria</taxon>
        <taxon>Burkholderiales</taxon>
        <taxon>Oxalobacteraceae</taxon>
        <taxon>Herminiimonas</taxon>
    </lineage>
</organism>
<dbReference type="Pfam" id="PF16074">
    <property type="entry name" value="PilW"/>
    <property type="match status" value="1"/>
</dbReference>
<dbReference type="GO" id="GO:0043683">
    <property type="term" value="P:type IV pilus assembly"/>
    <property type="evidence" value="ECO:0007669"/>
    <property type="project" value="InterPro"/>
</dbReference>
<dbReference type="AlphaFoldDB" id="A0A4R6G831"/>
<protein>
    <submittedName>
        <fullName evidence="2">Type IV pilus assembly protein PilW</fullName>
    </submittedName>
</protein>
<proteinExistence type="predicted"/>
<keyword evidence="3" id="KW-1185">Reference proteome</keyword>
<comment type="caution">
    <text evidence="2">The sequence shown here is derived from an EMBL/GenBank/DDBJ whole genome shotgun (WGS) entry which is preliminary data.</text>
</comment>
<dbReference type="InterPro" id="IPR032092">
    <property type="entry name" value="PilW"/>
</dbReference>
<accession>A0A4R6G831</accession>
<gene>
    <name evidence="2" type="ORF">EV677_2004</name>
</gene>
<dbReference type="OrthoDB" id="8780389at2"/>
<dbReference type="Proteomes" id="UP000294737">
    <property type="component" value="Unassembled WGS sequence"/>
</dbReference>
<keyword evidence="1" id="KW-1133">Transmembrane helix</keyword>
<evidence type="ECO:0000313" key="3">
    <source>
        <dbReference type="Proteomes" id="UP000294737"/>
    </source>
</evidence>
<keyword evidence="1" id="KW-0472">Membrane</keyword>
<dbReference type="EMBL" id="SNWF01000005">
    <property type="protein sequence ID" value="TDN89935.1"/>
    <property type="molecule type" value="Genomic_DNA"/>
</dbReference>
<sequence length="333" mass="36298">MKLFSDRCKESVSSSQRGWTITEMMIAITLGLFILLTTMGLLLSSKTAYVMQDQNATIHETGRYVIEVLSRSVRQAGYENWNNGSMPMLTGTDFSANVIGMDAMTLKKTTAGLDGATATDVVNGSDVLAVRFFGESAYGEDGAVLNCAGLAVAGPASIQVADQERGWSIFFVAKDAAGEPELRCKYQSKTSWNADAIARGVESFQVLYGIDADGNGSPEQFLNADRIDALDDRLLLIGDNAMARARDRNRKTNWKKVKAIKFSLLVRGSQVARDDHLANEYNLFGVAYSNAQAVTDKGVRIREDALPSATRNRIRKVFTHTIQLRNDAAGNGT</sequence>
<name>A0A4R6G831_9BURK</name>
<reference evidence="2 3" key="1">
    <citation type="submission" date="2019-03" db="EMBL/GenBank/DDBJ databases">
        <title>Genomic Encyclopedia of Type Strains, Phase IV (KMG-IV): sequencing the most valuable type-strain genomes for metagenomic binning, comparative biology and taxonomic classification.</title>
        <authorList>
            <person name="Goeker M."/>
        </authorList>
    </citation>
    <scope>NUCLEOTIDE SEQUENCE [LARGE SCALE GENOMIC DNA]</scope>
    <source>
        <strain evidence="2 3">DSM 18555</strain>
    </source>
</reference>